<accession>K5BI91</accession>
<dbReference type="InterPro" id="IPR001754">
    <property type="entry name" value="OMPdeCOase_dom"/>
</dbReference>
<dbReference type="PATRIC" id="fig|1122247.3.peg.56"/>
<comment type="caution">
    <text evidence="1">The sequence shown here is derived from an EMBL/GenBank/DDBJ whole genome shotgun (WGS) entry which is preliminary data.</text>
</comment>
<dbReference type="OrthoDB" id="2987657at2"/>
<dbReference type="STRING" id="1122247.GCA_000379865_00735"/>
<dbReference type="Gene3D" id="3.20.20.70">
    <property type="entry name" value="Aldolase class I"/>
    <property type="match status" value="1"/>
</dbReference>
<gene>
    <name evidence="1" type="ORF">C731_0061</name>
</gene>
<protein>
    <submittedName>
        <fullName evidence="1">Orotidine 5'-phosphate decarboxylase / HUMPS family protein</fullName>
    </submittedName>
</protein>
<evidence type="ECO:0000313" key="1">
    <source>
        <dbReference type="EMBL" id="EKF25911.1"/>
    </source>
</evidence>
<reference evidence="1 2" key="1">
    <citation type="journal article" date="2012" name="J. Bacteriol.">
        <title>Genome sequence of Mycobacterium hassiacum DSM 44199, a rare source of heat-stable mycobacterial proteins.</title>
        <authorList>
            <person name="Tiago I."/>
            <person name="Maranha A."/>
            <person name="Mendes V."/>
            <person name="Alarico S."/>
            <person name="Moynihan P.J."/>
            <person name="Clarke A.J."/>
            <person name="Macedo-Ribeiro S."/>
            <person name="Pereira P.J."/>
            <person name="Empadinhas N."/>
        </authorList>
    </citation>
    <scope>NUCLEOTIDE SEQUENCE [LARGE SCALE GENOMIC DNA]</scope>
    <source>
        <strain evidence="2">DSM 44199 / CIP 105218 / JCM 12690 / 3849</strain>
    </source>
</reference>
<keyword evidence="2" id="KW-1185">Reference proteome</keyword>
<dbReference type="Pfam" id="PF00215">
    <property type="entry name" value="OMPdecase"/>
    <property type="match status" value="1"/>
</dbReference>
<dbReference type="eggNOG" id="COG0284">
    <property type="taxonomic scope" value="Bacteria"/>
</dbReference>
<sequence length="256" mass="25639">MSTNLVSQPNAPTVFGASRTHGIIPALDVPDTAAVRRIVRATSAVPGVVGYKLGLATVLQLGLRAAVELIAELTDLPVLYDHQKAGLDVPSNAAVLARTLAGANIAAAVVFPVAGPTVAAEFVGALRAHGVVPVVGGLLPVADYTASGGGWVSDDVLADITRIALRAGETHLVVPATPQLQAITGLAADAGMRPRLFVPGITSTGAELGQLAAVAGRVAGIYPIVGRAVINADDPAAAAARLAELLDDAVGGRIGT</sequence>
<dbReference type="RefSeq" id="WP_005623169.1">
    <property type="nucleotide sequence ID" value="NZ_AMRA01000003.1"/>
</dbReference>
<dbReference type="InterPro" id="IPR011060">
    <property type="entry name" value="RibuloseP-bd_barrel"/>
</dbReference>
<dbReference type="GO" id="GO:0004590">
    <property type="term" value="F:orotidine-5'-phosphate decarboxylase activity"/>
    <property type="evidence" value="ECO:0007669"/>
    <property type="project" value="InterPro"/>
</dbReference>
<dbReference type="EMBL" id="AMRA01000003">
    <property type="protein sequence ID" value="EKF25911.1"/>
    <property type="molecule type" value="Genomic_DNA"/>
</dbReference>
<name>K5BI91_MYCHD</name>
<organism evidence="1 2">
    <name type="scientific">Mycolicibacterium hassiacum (strain DSM 44199 / CIP 105218 / JCM 12690 / 3849)</name>
    <name type="common">Mycobacterium hassiacum</name>
    <dbReference type="NCBI Taxonomy" id="1122247"/>
    <lineage>
        <taxon>Bacteria</taxon>
        <taxon>Bacillati</taxon>
        <taxon>Actinomycetota</taxon>
        <taxon>Actinomycetes</taxon>
        <taxon>Mycobacteriales</taxon>
        <taxon>Mycobacteriaceae</taxon>
        <taxon>Mycolicibacterium</taxon>
    </lineage>
</organism>
<dbReference type="Proteomes" id="UP000006265">
    <property type="component" value="Unassembled WGS sequence"/>
</dbReference>
<dbReference type="SUPFAM" id="SSF51366">
    <property type="entry name" value="Ribulose-phoshate binding barrel"/>
    <property type="match status" value="1"/>
</dbReference>
<dbReference type="AlphaFoldDB" id="K5BI91"/>
<evidence type="ECO:0000313" key="2">
    <source>
        <dbReference type="Proteomes" id="UP000006265"/>
    </source>
</evidence>
<proteinExistence type="predicted"/>
<dbReference type="GO" id="GO:0006207">
    <property type="term" value="P:'de novo' pyrimidine nucleobase biosynthetic process"/>
    <property type="evidence" value="ECO:0007669"/>
    <property type="project" value="InterPro"/>
</dbReference>
<dbReference type="InterPro" id="IPR013785">
    <property type="entry name" value="Aldolase_TIM"/>
</dbReference>